<accession>A0ABV6KW96</accession>
<reference evidence="1 2" key="1">
    <citation type="submission" date="2024-09" db="EMBL/GenBank/DDBJ databases">
        <authorList>
            <person name="Sun Q."/>
            <person name="Mori K."/>
        </authorList>
    </citation>
    <scope>NUCLEOTIDE SEQUENCE [LARGE SCALE GENOMIC DNA]</scope>
    <source>
        <strain evidence="1 2">CGMCC 1.9126</strain>
    </source>
</reference>
<protein>
    <submittedName>
        <fullName evidence="1">DUF2533 family protein</fullName>
    </submittedName>
</protein>
<dbReference type="Pfam" id="PF10752">
    <property type="entry name" value="DUF2533"/>
    <property type="match status" value="1"/>
</dbReference>
<sequence>MSVHKALSDHAKKLNAILTHYANLDREREFYIEEALSLFERGLPFTTDNINSITIEMNKLSKKIENLPPRKLVTKEMVEEYANRRK</sequence>
<comment type="caution">
    <text evidence="1">The sequence shown here is derived from an EMBL/GenBank/DDBJ whole genome shotgun (WGS) entry which is preliminary data.</text>
</comment>
<keyword evidence="2" id="KW-1185">Reference proteome</keyword>
<proteinExistence type="predicted"/>
<organism evidence="1 2">
    <name type="scientific">Robertmurraya beringensis</name>
    <dbReference type="NCBI Taxonomy" id="641660"/>
    <lineage>
        <taxon>Bacteria</taxon>
        <taxon>Bacillati</taxon>
        <taxon>Bacillota</taxon>
        <taxon>Bacilli</taxon>
        <taxon>Bacillales</taxon>
        <taxon>Bacillaceae</taxon>
        <taxon>Robertmurraya</taxon>
    </lineage>
</organism>
<dbReference type="Proteomes" id="UP001589738">
    <property type="component" value="Unassembled WGS sequence"/>
</dbReference>
<dbReference type="InterPro" id="IPR019688">
    <property type="entry name" value="DUF2533"/>
</dbReference>
<dbReference type="EMBL" id="JBHLUU010000122">
    <property type="protein sequence ID" value="MFC0477539.1"/>
    <property type="molecule type" value="Genomic_DNA"/>
</dbReference>
<evidence type="ECO:0000313" key="1">
    <source>
        <dbReference type="EMBL" id="MFC0477539.1"/>
    </source>
</evidence>
<name>A0ABV6KW96_9BACI</name>
<evidence type="ECO:0000313" key="2">
    <source>
        <dbReference type="Proteomes" id="UP001589738"/>
    </source>
</evidence>
<gene>
    <name evidence="1" type="ORF">ACFFHF_20315</name>
</gene>
<dbReference type="RefSeq" id="WP_340904075.1">
    <property type="nucleotide sequence ID" value="NZ_JBHLUU010000122.1"/>
</dbReference>